<dbReference type="EMBL" id="JAVFKM010000054">
    <property type="protein sequence ID" value="MEF3119560.1"/>
    <property type="molecule type" value="Genomic_DNA"/>
</dbReference>
<comment type="caution">
    <text evidence="3">The sequence shown here is derived from an EMBL/GenBank/DDBJ whole genome shotgun (WGS) entry which is preliminary data.</text>
</comment>
<evidence type="ECO:0008006" key="5">
    <source>
        <dbReference type="Google" id="ProtNLM"/>
    </source>
</evidence>
<evidence type="ECO:0000313" key="3">
    <source>
        <dbReference type="EMBL" id="MEF3119560.1"/>
    </source>
</evidence>
<feature type="signal peptide" evidence="2">
    <location>
        <begin position="1"/>
        <end position="32"/>
    </location>
</feature>
<accession>A0ABU7X725</accession>
<evidence type="ECO:0000313" key="4">
    <source>
        <dbReference type="Proteomes" id="UP001348265"/>
    </source>
</evidence>
<name>A0ABU7X725_9ACTN</name>
<proteinExistence type="predicted"/>
<feature type="non-terminal residue" evidence="3">
    <location>
        <position position="139"/>
    </location>
</feature>
<keyword evidence="2" id="KW-0732">Signal</keyword>
<evidence type="ECO:0000256" key="2">
    <source>
        <dbReference type="SAM" id="SignalP"/>
    </source>
</evidence>
<reference evidence="3 4" key="1">
    <citation type="submission" date="2023-08" db="EMBL/GenBank/DDBJ databases">
        <authorList>
            <person name="Sharma P."/>
            <person name="Verma V."/>
            <person name="Mohan M.K."/>
            <person name="Dubey A.K."/>
        </authorList>
    </citation>
    <scope>NUCLEOTIDE SEQUENCE [LARGE SCALE GENOMIC DNA]</scope>
    <source>
        <strain evidence="3 4">ADP4</strain>
    </source>
</reference>
<organism evidence="3 4">
    <name type="scientific">Streptomyces chrestomyceticus</name>
    <dbReference type="NCBI Taxonomy" id="68185"/>
    <lineage>
        <taxon>Bacteria</taxon>
        <taxon>Bacillati</taxon>
        <taxon>Actinomycetota</taxon>
        <taxon>Actinomycetes</taxon>
        <taxon>Kitasatosporales</taxon>
        <taxon>Streptomycetaceae</taxon>
        <taxon>Streptomyces</taxon>
    </lineage>
</organism>
<gene>
    <name evidence="3" type="ORF">RB636_41170</name>
</gene>
<keyword evidence="4" id="KW-1185">Reference proteome</keyword>
<dbReference type="Proteomes" id="UP001348265">
    <property type="component" value="Unassembled WGS sequence"/>
</dbReference>
<evidence type="ECO:0000256" key="1">
    <source>
        <dbReference type="SAM" id="MobiDB-lite"/>
    </source>
</evidence>
<feature type="region of interest" description="Disordered" evidence="1">
    <location>
        <begin position="39"/>
        <end position="93"/>
    </location>
</feature>
<feature type="chain" id="PRO_5046237597" description="Lytic transglycosylase domain-containing protein" evidence="2">
    <location>
        <begin position="33"/>
        <end position="139"/>
    </location>
</feature>
<sequence>MNPFPTLPTLVARRVRQSLCACALAASLSAAATLSPLEAAGPSRAGARQAAAGPDSPQSRHRGEPALDLPNLLRDGQGKEPASGDADKASPGAAGIPATALAAYRKAEGVLRGSQPSCRLPWELVAGIGRVESVHASGY</sequence>
<protein>
    <recommendedName>
        <fullName evidence="5">Lytic transglycosylase domain-containing protein</fullName>
    </recommendedName>
</protein>